<keyword evidence="4" id="KW-1185">Reference proteome</keyword>
<sequence>MSTEAETLPRGGALPVSDYLSQLIAVIRAEDTHGSWEGKPDAEILADFIVTREERREIPIICDPDPDLLWRVERFYDAVALLLERRTGAQAAQMSKITHEGFGRIVLISGRLVVLSRHVRDIHRFGFETFAKLADTGEAMTRDAAEMIARFPETARA</sequence>
<dbReference type="Proteomes" id="UP000604473">
    <property type="component" value="Unassembled WGS sequence"/>
</dbReference>
<reference evidence="2 4" key="2">
    <citation type="submission" date="2021-01" db="EMBL/GenBank/DDBJ databases">
        <title>Draft genomes of Rhodovulum sulfidophilum.</title>
        <authorList>
            <person name="Guzman M.S."/>
        </authorList>
    </citation>
    <scope>NUCLEOTIDE SEQUENCE [LARGE SCALE GENOMIC DNA]</scope>
    <source>
        <strain evidence="2 4">AB35</strain>
    </source>
</reference>
<dbReference type="eggNOG" id="ENOG502ZBN7">
    <property type="taxonomic scope" value="Bacteria"/>
</dbReference>
<reference evidence="1 3" key="1">
    <citation type="submission" date="2015-02" db="EMBL/GenBank/DDBJ databases">
        <title>Genome sequene of Rhodovulum sulfidophilum DSM 2351.</title>
        <authorList>
            <person name="Nagao N."/>
        </authorList>
    </citation>
    <scope>NUCLEOTIDE SEQUENCE [LARGE SCALE GENOMIC DNA]</scope>
    <source>
        <strain evidence="1 3">DSM 2351</strain>
    </source>
</reference>
<evidence type="ECO:0000313" key="4">
    <source>
        <dbReference type="Proteomes" id="UP000604473"/>
    </source>
</evidence>
<dbReference type="Proteomes" id="UP000064912">
    <property type="component" value="Chromosome"/>
</dbReference>
<dbReference type="InterPro" id="IPR004952">
    <property type="entry name" value="NifX-assoc_nitrogen_fix"/>
</dbReference>
<name>A0A0D6B0N6_RHOSU</name>
<accession>A0A0D6B0N6</accession>
<dbReference type="PIRSF" id="PIRSF005788">
    <property type="entry name" value="NifK"/>
    <property type="match status" value="1"/>
</dbReference>
<dbReference type="AlphaFoldDB" id="A0A0D6B0N6"/>
<evidence type="ECO:0000313" key="1">
    <source>
        <dbReference type="EMBL" id="BAQ68586.1"/>
    </source>
</evidence>
<proteinExistence type="predicted"/>
<protein>
    <submittedName>
        <fullName evidence="2">NifX-associated nitrogen fixation protein</fullName>
    </submittedName>
</protein>
<evidence type="ECO:0000313" key="3">
    <source>
        <dbReference type="Proteomes" id="UP000064912"/>
    </source>
</evidence>
<dbReference type="KEGG" id="rsu:NHU_01427"/>
<dbReference type="GeneID" id="93540488"/>
<dbReference type="EMBL" id="JAESJJ010000026">
    <property type="protein sequence ID" value="MBL3610369.1"/>
    <property type="molecule type" value="Genomic_DNA"/>
</dbReference>
<dbReference type="Gene3D" id="1.10.3100.20">
    <property type="entry name" value="Protein of unknown function DUF269"/>
    <property type="match status" value="1"/>
</dbReference>
<dbReference type="PATRIC" id="fig|35806.4.peg.1473"/>
<dbReference type="NCBIfam" id="TIGR02935">
    <property type="entry name" value="NifX-associated nitrogen fixation protein"/>
    <property type="match status" value="1"/>
</dbReference>
<dbReference type="Pfam" id="PF03270">
    <property type="entry name" value="DUF269"/>
    <property type="match status" value="1"/>
</dbReference>
<dbReference type="RefSeq" id="WP_042462754.1">
    <property type="nucleotide sequence ID" value="NZ_CP015421.1"/>
</dbReference>
<dbReference type="EMBL" id="AP014800">
    <property type="protein sequence ID" value="BAQ68586.1"/>
    <property type="molecule type" value="Genomic_DNA"/>
</dbReference>
<organism evidence="1 3">
    <name type="scientific">Rhodovulum sulfidophilum</name>
    <name type="common">Rhodobacter sulfidophilus</name>
    <dbReference type="NCBI Taxonomy" id="35806"/>
    <lineage>
        <taxon>Bacteria</taxon>
        <taxon>Pseudomonadati</taxon>
        <taxon>Pseudomonadota</taxon>
        <taxon>Alphaproteobacteria</taxon>
        <taxon>Rhodobacterales</taxon>
        <taxon>Paracoccaceae</taxon>
        <taxon>Rhodovulum</taxon>
    </lineage>
</organism>
<gene>
    <name evidence="2" type="ORF">JMM60_16520</name>
    <name evidence="1" type="ORF">NHU_01427</name>
</gene>
<evidence type="ECO:0000313" key="2">
    <source>
        <dbReference type="EMBL" id="MBL3610369.1"/>
    </source>
</evidence>